<evidence type="ECO:0000256" key="5">
    <source>
        <dbReference type="ARBA" id="ARBA00046623"/>
    </source>
</evidence>
<dbReference type="PANTHER" id="PTHR11847">
    <property type="entry name" value="RIBOSOMAL PROTEIN L15"/>
    <property type="match status" value="1"/>
</dbReference>
<evidence type="ECO:0000256" key="6">
    <source>
        <dbReference type="RuleBase" id="RU000663"/>
    </source>
</evidence>
<evidence type="ECO:0000256" key="3">
    <source>
        <dbReference type="ARBA" id="ARBA00023274"/>
    </source>
</evidence>
<dbReference type="EMBL" id="LZPO01067057">
    <property type="protein sequence ID" value="OBS69746.1"/>
    <property type="molecule type" value="Genomic_DNA"/>
</dbReference>
<dbReference type="Gene3D" id="3.40.1120.10">
    <property type="entry name" value="Ribosomal protein l15e"/>
    <property type="match status" value="2"/>
</dbReference>
<dbReference type="InterPro" id="IPR024794">
    <property type="entry name" value="Rbsml_eL15_core_dom_sf"/>
</dbReference>
<dbReference type="PANTHER" id="PTHR11847:SF4">
    <property type="entry name" value="LARGE RIBOSOMAL SUBUNIT PROTEIN EL15"/>
    <property type="match status" value="1"/>
</dbReference>
<protein>
    <recommendedName>
        <fullName evidence="6">Ribosomal protein L15</fullName>
    </recommendedName>
</protein>
<dbReference type="GO" id="GO:0003723">
    <property type="term" value="F:RNA binding"/>
    <property type="evidence" value="ECO:0007669"/>
    <property type="project" value="TreeGrafter"/>
</dbReference>
<reference evidence="7 8" key="1">
    <citation type="submission" date="2016-06" db="EMBL/GenBank/DDBJ databases">
        <title>The Draft Genome Sequence and Annotation of the Desert Woodrat Neotoma lepida.</title>
        <authorList>
            <person name="Campbell M."/>
            <person name="Oakeson K.F."/>
            <person name="Yandell M."/>
            <person name="Halpert J.R."/>
            <person name="Dearing D."/>
        </authorList>
    </citation>
    <scope>NUCLEOTIDE SEQUENCE [LARGE SCALE GENOMIC DNA]</scope>
    <source>
        <strain evidence="7">417</strain>
        <tissue evidence="7">Liver</tissue>
    </source>
</reference>
<comment type="subunit">
    <text evidence="5">Component of the large ribosomal subunit. Interacts with IFIT1 (via TPR repeats 1-4).</text>
</comment>
<feature type="non-terminal residue" evidence="7">
    <location>
        <position position="132"/>
    </location>
</feature>
<comment type="function">
    <text evidence="4">Component of the large ribosomal subunit. The ribosome is a large ribonucleoprotein complex responsible for the synthesis of proteins in the cell.</text>
</comment>
<dbReference type="Pfam" id="PF00827">
    <property type="entry name" value="Ribosomal_L15e"/>
    <property type="match status" value="1"/>
</dbReference>
<comment type="caution">
    <text evidence="7">The sequence shown here is derived from an EMBL/GenBank/DDBJ whole genome shotgun (WGS) entry which is preliminary data.</text>
</comment>
<organism evidence="7 8">
    <name type="scientific">Neotoma lepida</name>
    <name type="common">Desert woodrat</name>
    <dbReference type="NCBI Taxonomy" id="56216"/>
    <lineage>
        <taxon>Eukaryota</taxon>
        <taxon>Metazoa</taxon>
        <taxon>Chordata</taxon>
        <taxon>Craniata</taxon>
        <taxon>Vertebrata</taxon>
        <taxon>Euteleostomi</taxon>
        <taxon>Mammalia</taxon>
        <taxon>Eutheria</taxon>
        <taxon>Euarchontoglires</taxon>
        <taxon>Glires</taxon>
        <taxon>Rodentia</taxon>
        <taxon>Myomorpha</taxon>
        <taxon>Muroidea</taxon>
        <taxon>Cricetidae</taxon>
        <taxon>Neotominae</taxon>
        <taxon>Neotoma</taxon>
    </lineage>
</organism>
<name>A0A1A6GU94_NEOLE</name>
<accession>A0A1A6GU94</accession>
<dbReference type="OrthoDB" id="10255148at2759"/>
<keyword evidence="8" id="KW-1185">Reference proteome</keyword>
<feature type="non-terminal residue" evidence="7">
    <location>
        <position position="1"/>
    </location>
</feature>
<evidence type="ECO:0000313" key="8">
    <source>
        <dbReference type="Proteomes" id="UP000092124"/>
    </source>
</evidence>
<dbReference type="GO" id="GO:0022625">
    <property type="term" value="C:cytosolic large ribosomal subunit"/>
    <property type="evidence" value="ECO:0007669"/>
    <property type="project" value="TreeGrafter"/>
</dbReference>
<dbReference type="SUPFAM" id="SSF54189">
    <property type="entry name" value="Ribosomal proteins S24e, L23 and L15e"/>
    <property type="match status" value="1"/>
</dbReference>
<proteinExistence type="inferred from homology"/>
<dbReference type="InterPro" id="IPR012678">
    <property type="entry name" value="Ribosomal_uL23/eL15/eS24_sf"/>
</dbReference>
<keyword evidence="3 6" id="KW-0687">Ribonucleoprotein</keyword>
<sequence length="132" mass="14844">SLDANTASSLYSVELLAPPGLIQHKYWNTRPSKVVSHTGFMSAMVTANAHKPVHHGANLLKFARSLQSAAEGRAEHHWKTLRVLIFTRNPRSQWITKLVHKHREKHGLMSAGLKSHGFGTSHKFHHTIDGFR</sequence>
<evidence type="ECO:0000256" key="1">
    <source>
        <dbReference type="ARBA" id="ARBA00006857"/>
    </source>
</evidence>
<dbReference type="AlphaFoldDB" id="A0A1A6GU94"/>
<evidence type="ECO:0000256" key="2">
    <source>
        <dbReference type="ARBA" id="ARBA00022980"/>
    </source>
</evidence>
<keyword evidence="2 6" id="KW-0689">Ribosomal protein</keyword>
<dbReference type="GO" id="GO:0002181">
    <property type="term" value="P:cytoplasmic translation"/>
    <property type="evidence" value="ECO:0007669"/>
    <property type="project" value="TreeGrafter"/>
</dbReference>
<dbReference type="SMART" id="SM01384">
    <property type="entry name" value="Ribosomal_L15e"/>
    <property type="match status" value="1"/>
</dbReference>
<evidence type="ECO:0000256" key="4">
    <source>
        <dbReference type="ARBA" id="ARBA00034092"/>
    </source>
</evidence>
<dbReference type="Proteomes" id="UP000092124">
    <property type="component" value="Unassembled WGS sequence"/>
</dbReference>
<dbReference type="GO" id="GO:0003735">
    <property type="term" value="F:structural constituent of ribosome"/>
    <property type="evidence" value="ECO:0007669"/>
    <property type="project" value="InterPro"/>
</dbReference>
<dbReference type="STRING" id="56216.A0A1A6GU94"/>
<dbReference type="InterPro" id="IPR000439">
    <property type="entry name" value="Ribosomal_eL15"/>
</dbReference>
<evidence type="ECO:0000313" key="7">
    <source>
        <dbReference type="EMBL" id="OBS69746.1"/>
    </source>
</evidence>
<gene>
    <name evidence="7" type="ORF">A6R68_01713</name>
</gene>
<comment type="similarity">
    <text evidence="1 6">Belongs to the eukaryotic ribosomal protein eL15 family.</text>
</comment>